<feature type="active site" description="Charge relay system" evidence="2">
    <location>
        <position position="293"/>
    </location>
</feature>
<dbReference type="RefSeq" id="WP_044223557.1">
    <property type="nucleotide sequence ID" value="NZ_JRYR02000001.1"/>
</dbReference>
<dbReference type="GO" id="GO:0047372">
    <property type="term" value="F:monoacylglycerol lipase activity"/>
    <property type="evidence" value="ECO:0007669"/>
    <property type="project" value="TreeGrafter"/>
</dbReference>
<dbReference type="InterPro" id="IPR029058">
    <property type="entry name" value="AB_hydrolase_fold"/>
</dbReference>
<dbReference type="OrthoDB" id="332676at2"/>
<dbReference type="GO" id="GO:0034338">
    <property type="term" value="F:short-chain carboxylesterase activity"/>
    <property type="evidence" value="ECO:0007669"/>
    <property type="project" value="TreeGrafter"/>
</dbReference>
<feature type="domain" description="AB hydrolase-1" evidence="3">
    <location>
        <begin position="60"/>
        <end position="298"/>
    </location>
</feature>
<organism evidence="4 5">
    <name type="scientific">Flammeovirga pacifica</name>
    <dbReference type="NCBI Taxonomy" id="915059"/>
    <lineage>
        <taxon>Bacteria</taxon>
        <taxon>Pseudomonadati</taxon>
        <taxon>Bacteroidota</taxon>
        <taxon>Cytophagia</taxon>
        <taxon>Cytophagales</taxon>
        <taxon>Flammeovirgaceae</taxon>
        <taxon>Flammeovirga</taxon>
    </lineage>
</organism>
<comment type="similarity">
    <text evidence="1">Belongs to the AB hydrolase superfamily. AB hydrolase 4 family.</text>
</comment>
<comment type="caution">
    <text evidence="4">The sequence shown here is derived from an EMBL/GenBank/DDBJ whole genome shotgun (WGS) entry which is preliminary data.</text>
</comment>
<sequence length="321" mass="36656">MPNIQSSYSPGFLYRNRHINTIFANRIRPQTVAPYVRKRFHSEDGDFYDVDTVLNDHSTAIVLMHGLEGSSQSSYILEMAHHFSDKYDVWAMNHRSCSGEPNLLYSSYHSGHTKDLAALINYLEERYQSVILLGVSLGGNITLLHVGQLGDAISKKIKAVIGISVPVQLNTAAKVLQKSKNLIYLQDFLVSLKGKVIPKLEKYNKSQELINKIRKAKTFVEFDSLYTGPAHGFKDAEDYWTQCSAEQYLQRIAIPTLLVNAKDDPFLSDECYPFEKAENNDDLFLETPKYGGHVGFLTSYKSKRWYLTRVDEFLMEHLKKN</sequence>
<dbReference type="Pfam" id="PF00561">
    <property type="entry name" value="Abhydrolase_1"/>
    <property type="match status" value="1"/>
</dbReference>
<dbReference type="STRING" id="915059.NH26_18905"/>
<dbReference type="AlphaFoldDB" id="A0A1S1Z4Q3"/>
<gene>
    <name evidence="4" type="ORF">NH26_18905</name>
</gene>
<feature type="active site" description="Charge relay system" evidence="2">
    <location>
        <position position="136"/>
    </location>
</feature>
<protein>
    <recommendedName>
        <fullName evidence="3">AB hydrolase-1 domain-containing protein</fullName>
    </recommendedName>
</protein>
<dbReference type="SUPFAM" id="SSF53474">
    <property type="entry name" value="alpha/beta-Hydrolases"/>
    <property type="match status" value="1"/>
</dbReference>
<dbReference type="PANTHER" id="PTHR10794">
    <property type="entry name" value="ABHYDROLASE DOMAIN-CONTAINING PROTEIN"/>
    <property type="match status" value="1"/>
</dbReference>
<reference evidence="4 5" key="1">
    <citation type="journal article" date="2012" name="Int. J. Syst. Evol. Microbiol.">
        <title>Flammeovirga pacifica sp. nov., isolated from deep-sea sediment.</title>
        <authorList>
            <person name="Xu H."/>
            <person name="Fu Y."/>
            <person name="Yang N."/>
            <person name="Ding Z."/>
            <person name="Lai Q."/>
            <person name="Zeng R."/>
        </authorList>
    </citation>
    <scope>NUCLEOTIDE SEQUENCE [LARGE SCALE GENOMIC DNA]</scope>
    <source>
        <strain evidence="5">DSM 24597 / LMG 26175 / WPAGA1</strain>
    </source>
</reference>
<dbReference type="PIRSF" id="PIRSF005211">
    <property type="entry name" value="Ab_hydro_YheT"/>
    <property type="match status" value="1"/>
</dbReference>
<dbReference type="PANTHER" id="PTHR10794:SF94">
    <property type="entry name" value="ESTERASE YHET-RELATED"/>
    <property type="match status" value="1"/>
</dbReference>
<dbReference type="InterPro" id="IPR012020">
    <property type="entry name" value="ABHD4"/>
</dbReference>
<accession>A0A1S1Z4Q3</accession>
<dbReference type="Gene3D" id="3.40.50.1820">
    <property type="entry name" value="alpha/beta hydrolase"/>
    <property type="match status" value="1"/>
</dbReference>
<feature type="active site" description="Charge relay system" evidence="2">
    <location>
        <position position="264"/>
    </location>
</feature>
<dbReference type="InterPro" id="IPR050960">
    <property type="entry name" value="AB_hydrolase_4_sf"/>
</dbReference>
<proteinExistence type="inferred from homology"/>
<dbReference type="Proteomes" id="UP000179797">
    <property type="component" value="Unassembled WGS sequence"/>
</dbReference>
<evidence type="ECO:0000259" key="3">
    <source>
        <dbReference type="Pfam" id="PF00561"/>
    </source>
</evidence>
<evidence type="ECO:0000313" key="4">
    <source>
        <dbReference type="EMBL" id="OHX68268.1"/>
    </source>
</evidence>
<dbReference type="InterPro" id="IPR000073">
    <property type="entry name" value="AB_hydrolase_1"/>
</dbReference>
<evidence type="ECO:0000256" key="2">
    <source>
        <dbReference type="PIRSR" id="PIRSR005211-1"/>
    </source>
</evidence>
<dbReference type="EMBL" id="JRYR02000001">
    <property type="protein sequence ID" value="OHX68268.1"/>
    <property type="molecule type" value="Genomic_DNA"/>
</dbReference>
<evidence type="ECO:0000313" key="5">
    <source>
        <dbReference type="Proteomes" id="UP000179797"/>
    </source>
</evidence>
<evidence type="ECO:0000256" key="1">
    <source>
        <dbReference type="ARBA" id="ARBA00010884"/>
    </source>
</evidence>
<name>A0A1S1Z4Q3_FLAPC</name>
<keyword evidence="5" id="KW-1185">Reference proteome</keyword>